<dbReference type="InterPro" id="IPR015413">
    <property type="entry name" value="Methionyl/Leucyl_tRNA_Synth"/>
</dbReference>
<sequence length="653" mass="73280">MAAAKIILPEKGKQNTLITSALPYVNNVPHLGNVVGSVLSADVFSRFSKLRDRPTLFICGTDEYGTATETKALETRQTPQELCDEYHKKHKDVYDWFEIAFDYFGRTTTEQQTVIAQDIFLKLHKNGFLEERTTTQPYCEAHESFLADRFVEGTCPKCQYDDARGDQCDKCGSLLDPFELINPHCKIDGATPVPRETTHIFLRLDKSQPDIEKWFSKSSIEGGWPQNGVSITRSWLEKGLEGRSITRDLKWGTPIPLPGYGKKVLYVWFDACIGYPSITANYTKDWELWWRDPENVKLYQFMGKDNVPFHTVIFPGSQIGTGDKWTMLNHLSTTEYLNYENGKFSKSRGVGVFGDTVKDTGIPPSVWRYYLLANRPETGDTQFEWKSFISANNSELLANLGNFVNRLIKFVNAKLDGVIPQFSPTHKEESFDFPNFISEVNKLLAEYVADMEAVRLRAGLQKLMQISARGNNILAGRLDNTNLTENPTRTHTIVGLALNLSYLLASLASPFMPSTATSIVEQLNAPLLNIPDTWTPNALPGGHKIGKAAYLFTRIDEKREAEWRTRYGGTQASRLAEEEAKVKKAADKARDKERKKAKKEAAKSGESVSEGKKEKVEVNAKEADSKTEKDGKVELPLRGVVAEEQAPPPAAAP</sequence>
<dbReference type="InterPro" id="IPR014729">
    <property type="entry name" value="Rossmann-like_a/b/a_fold"/>
</dbReference>
<dbReference type="InterPro" id="IPR041872">
    <property type="entry name" value="Anticodon_Met"/>
</dbReference>
<dbReference type="AlphaFoldDB" id="A0A8H4W9Z4"/>
<dbReference type="Pfam" id="PF19303">
    <property type="entry name" value="Anticodon_3"/>
    <property type="match status" value="1"/>
</dbReference>
<evidence type="ECO:0000256" key="9">
    <source>
        <dbReference type="ARBA" id="ARBA00022884"/>
    </source>
</evidence>
<proteinExistence type="inferred from homology"/>
<evidence type="ECO:0000256" key="3">
    <source>
        <dbReference type="ARBA" id="ARBA00012838"/>
    </source>
</evidence>
<dbReference type="SUPFAM" id="SSF57770">
    <property type="entry name" value="Methionyl-tRNA synthetase (MetRS), Zn-domain"/>
    <property type="match status" value="1"/>
</dbReference>
<dbReference type="PANTHER" id="PTHR45765">
    <property type="entry name" value="METHIONINE--TRNA LIGASE"/>
    <property type="match status" value="1"/>
</dbReference>
<evidence type="ECO:0000256" key="2">
    <source>
        <dbReference type="ARBA" id="ARBA00005594"/>
    </source>
</evidence>
<keyword evidence="11 14" id="KW-0030">Aminoacyl-tRNA synthetase</keyword>
<evidence type="ECO:0000256" key="15">
    <source>
        <dbReference type="SAM" id="MobiDB-lite"/>
    </source>
</evidence>
<comment type="catalytic activity">
    <reaction evidence="13">
        <text>tRNA(Met) + L-methionine + ATP = L-methionyl-tRNA(Met) + AMP + diphosphate</text>
        <dbReference type="Rhea" id="RHEA:13481"/>
        <dbReference type="Rhea" id="RHEA-COMP:9667"/>
        <dbReference type="Rhea" id="RHEA-COMP:9698"/>
        <dbReference type="ChEBI" id="CHEBI:30616"/>
        <dbReference type="ChEBI" id="CHEBI:33019"/>
        <dbReference type="ChEBI" id="CHEBI:57844"/>
        <dbReference type="ChEBI" id="CHEBI:78442"/>
        <dbReference type="ChEBI" id="CHEBI:78530"/>
        <dbReference type="ChEBI" id="CHEBI:456215"/>
        <dbReference type="EC" id="6.1.1.10"/>
    </reaction>
</comment>
<feature type="domain" description="Methionyl-tRNA synthetase anticodon-binding" evidence="17">
    <location>
        <begin position="435"/>
        <end position="571"/>
    </location>
</feature>
<dbReference type="Gene3D" id="3.40.50.620">
    <property type="entry name" value="HUPs"/>
    <property type="match status" value="1"/>
</dbReference>
<dbReference type="EC" id="6.1.1.10" evidence="3"/>
<evidence type="ECO:0000256" key="8">
    <source>
        <dbReference type="ARBA" id="ARBA00022840"/>
    </source>
</evidence>
<feature type="domain" description="Methionyl/Leucyl tRNA synthetase" evidence="16">
    <location>
        <begin position="17"/>
        <end position="407"/>
    </location>
</feature>
<dbReference type="GO" id="GO:0005829">
    <property type="term" value="C:cytosol"/>
    <property type="evidence" value="ECO:0007669"/>
    <property type="project" value="TreeGrafter"/>
</dbReference>
<evidence type="ECO:0000256" key="5">
    <source>
        <dbReference type="ARBA" id="ARBA00022555"/>
    </source>
</evidence>
<evidence type="ECO:0000256" key="14">
    <source>
        <dbReference type="RuleBase" id="RU363039"/>
    </source>
</evidence>
<dbReference type="InterPro" id="IPR029038">
    <property type="entry name" value="MetRS_Zn"/>
</dbReference>
<protein>
    <recommendedName>
        <fullName evidence="3">methionine--tRNA ligase</fullName>
        <ecNumber evidence="3">6.1.1.10</ecNumber>
    </recommendedName>
    <alternativeName>
        <fullName evidence="12">Methionyl-tRNA synthetase</fullName>
    </alternativeName>
</protein>
<keyword evidence="8 14" id="KW-0067">ATP-binding</keyword>
<dbReference type="InterPro" id="IPR009080">
    <property type="entry name" value="tRNAsynth_Ia_anticodon-bd"/>
</dbReference>
<dbReference type="Proteomes" id="UP000566819">
    <property type="component" value="Unassembled WGS sequence"/>
</dbReference>
<evidence type="ECO:0000256" key="1">
    <source>
        <dbReference type="ARBA" id="ARBA00004496"/>
    </source>
</evidence>
<dbReference type="GO" id="GO:0000049">
    <property type="term" value="F:tRNA binding"/>
    <property type="evidence" value="ECO:0007669"/>
    <property type="project" value="UniProtKB-KW"/>
</dbReference>
<keyword evidence="4" id="KW-0963">Cytoplasm</keyword>
<dbReference type="PROSITE" id="PS00178">
    <property type="entry name" value="AA_TRNA_LIGASE_I"/>
    <property type="match status" value="1"/>
</dbReference>
<dbReference type="GO" id="GO:0006431">
    <property type="term" value="P:methionyl-tRNA aminoacylation"/>
    <property type="evidence" value="ECO:0007669"/>
    <property type="project" value="InterPro"/>
</dbReference>
<reference evidence="18 19" key="1">
    <citation type="submission" date="2020-03" db="EMBL/GenBank/DDBJ databases">
        <title>Draft Genome Sequence of Cudoniella acicularis.</title>
        <authorList>
            <person name="Buettner E."/>
            <person name="Kellner H."/>
        </authorList>
    </citation>
    <scope>NUCLEOTIDE SEQUENCE [LARGE SCALE GENOMIC DNA]</scope>
    <source>
        <strain evidence="18 19">DSM 108380</strain>
    </source>
</reference>
<evidence type="ECO:0000259" key="16">
    <source>
        <dbReference type="Pfam" id="PF09334"/>
    </source>
</evidence>
<dbReference type="InterPro" id="IPR014758">
    <property type="entry name" value="Met-tRNA_synth"/>
</dbReference>
<evidence type="ECO:0000256" key="6">
    <source>
        <dbReference type="ARBA" id="ARBA00022598"/>
    </source>
</evidence>
<dbReference type="PANTHER" id="PTHR45765:SF1">
    <property type="entry name" value="METHIONINE--TRNA LIGASE, CYTOPLASMIC"/>
    <property type="match status" value="1"/>
</dbReference>
<keyword evidence="9" id="KW-0694">RNA-binding</keyword>
<evidence type="ECO:0000313" key="18">
    <source>
        <dbReference type="EMBL" id="KAF4636329.1"/>
    </source>
</evidence>
<dbReference type="FunFam" id="1.10.730.10:FF:000031">
    <property type="entry name" value="Putative Methionyl-tRNA synthetase"/>
    <property type="match status" value="1"/>
</dbReference>
<dbReference type="GO" id="GO:0005524">
    <property type="term" value="F:ATP binding"/>
    <property type="evidence" value="ECO:0007669"/>
    <property type="project" value="UniProtKB-KW"/>
</dbReference>
<dbReference type="PRINTS" id="PR01041">
    <property type="entry name" value="TRNASYNTHMET"/>
</dbReference>
<keyword evidence="6 14" id="KW-0436">Ligase</keyword>
<comment type="similarity">
    <text evidence="2 14">Belongs to the class-I aminoacyl-tRNA synthetase family.</text>
</comment>
<evidence type="ECO:0000313" key="19">
    <source>
        <dbReference type="Proteomes" id="UP000566819"/>
    </source>
</evidence>
<keyword evidence="5" id="KW-0820">tRNA-binding</keyword>
<feature type="region of interest" description="Disordered" evidence="15">
    <location>
        <begin position="571"/>
        <end position="653"/>
    </location>
</feature>
<accession>A0A8H4W9Z4</accession>
<keyword evidence="7 14" id="KW-0547">Nucleotide-binding</keyword>
<evidence type="ECO:0000256" key="11">
    <source>
        <dbReference type="ARBA" id="ARBA00023146"/>
    </source>
</evidence>
<comment type="caution">
    <text evidence="18">The sequence shown here is derived from an EMBL/GenBank/DDBJ whole genome shotgun (WGS) entry which is preliminary data.</text>
</comment>
<evidence type="ECO:0000256" key="10">
    <source>
        <dbReference type="ARBA" id="ARBA00022917"/>
    </source>
</evidence>
<evidence type="ECO:0000256" key="4">
    <source>
        <dbReference type="ARBA" id="ARBA00022490"/>
    </source>
</evidence>
<dbReference type="CDD" id="cd00814">
    <property type="entry name" value="MetRS_core"/>
    <property type="match status" value="1"/>
</dbReference>
<dbReference type="Gene3D" id="2.20.28.20">
    <property type="entry name" value="Methionyl-tRNA synthetase, Zn-domain"/>
    <property type="match status" value="1"/>
</dbReference>
<dbReference type="Pfam" id="PF09334">
    <property type="entry name" value="tRNA-synt_1g"/>
    <property type="match status" value="1"/>
</dbReference>
<dbReference type="InterPro" id="IPR001412">
    <property type="entry name" value="aa-tRNA-synth_I_CS"/>
</dbReference>
<keyword evidence="19" id="KW-1185">Reference proteome</keyword>
<dbReference type="GO" id="GO:0004825">
    <property type="term" value="F:methionine-tRNA ligase activity"/>
    <property type="evidence" value="ECO:0007669"/>
    <property type="project" value="UniProtKB-EC"/>
</dbReference>
<gene>
    <name evidence="18" type="ORF">G7Y89_g1749</name>
</gene>
<dbReference type="Gene3D" id="1.10.730.10">
    <property type="entry name" value="Isoleucyl-tRNA Synthetase, Domain 1"/>
    <property type="match status" value="1"/>
</dbReference>
<dbReference type="EMBL" id="JAAMPI010000071">
    <property type="protein sequence ID" value="KAF4636329.1"/>
    <property type="molecule type" value="Genomic_DNA"/>
</dbReference>
<dbReference type="InterPro" id="IPR033911">
    <property type="entry name" value="MetRS_core"/>
</dbReference>
<evidence type="ECO:0000256" key="12">
    <source>
        <dbReference type="ARBA" id="ARBA00030904"/>
    </source>
</evidence>
<dbReference type="SUPFAM" id="SSF52374">
    <property type="entry name" value="Nucleotidylyl transferase"/>
    <property type="match status" value="1"/>
</dbReference>
<dbReference type="InterPro" id="IPR023458">
    <property type="entry name" value="Met-tRNA_ligase_1"/>
</dbReference>
<comment type="subcellular location">
    <subcellularLocation>
        <location evidence="1">Cytoplasm</location>
    </subcellularLocation>
</comment>
<evidence type="ECO:0000256" key="7">
    <source>
        <dbReference type="ARBA" id="ARBA00022741"/>
    </source>
</evidence>
<dbReference type="NCBIfam" id="TIGR00398">
    <property type="entry name" value="metG"/>
    <property type="match status" value="1"/>
</dbReference>
<evidence type="ECO:0000259" key="17">
    <source>
        <dbReference type="Pfam" id="PF19303"/>
    </source>
</evidence>
<evidence type="ECO:0000256" key="13">
    <source>
        <dbReference type="ARBA" id="ARBA00047364"/>
    </source>
</evidence>
<dbReference type="GO" id="GO:0017101">
    <property type="term" value="C:aminoacyl-tRNA synthetase multienzyme complex"/>
    <property type="evidence" value="ECO:0007669"/>
    <property type="project" value="TreeGrafter"/>
</dbReference>
<dbReference type="FunFam" id="2.20.28.20:FF:000001">
    <property type="entry name" value="Methionine--tRNA ligase"/>
    <property type="match status" value="1"/>
</dbReference>
<dbReference type="OrthoDB" id="5844513at2759"/>
<keyword evidence="10 14" id="KW-0648">Protein biosynthesis</keyword>
<name>A0A8H4W9Z4_9HELO</name>
<dbReference type="SUPFAM" id="SSF47323">
    <property type="entry name" value="Anticodon-binding domain of a subclass of class I aminoacyl-tRNA synthetases"/>
    <property type="match status" value="1"/>
</dbReference>
<organism evidence="18 19">
    <name type="scientific">Cudoniella acicularis</name>
    <dbReference type="NCBI Taxonomy" id="354080"/>
    <lineage>
        <taxon>Eukaryota</taxon>
        <taxon>Fungi</taxon>
        <taxon>Dikarya</taxon>
        <taxon>Ascomycota</taxon>
        <taxon>Pezizomycotina</taxon>
        <taxon>Leotiomycetes</taxon>
        <taxon>Helotiales</taxon>
        <taxon>Tricladiaceae</taxon>
        <taxon>Cudoniella</taxon>
    </lineage>
</organism>
<feature type="compositionally biased region" description="Basic and acidic residues" evidence="15">
    <location>
        <begin position="575"/>
        <end position="635"/>
    </location>
</feature>
<dbReference type="CDD" id="cd07957">
    <property type="entry name" value="Anticodon_Ia_Met"/>
    <property type="match status" value="1"/>
</dbReference>